<protein>
    <submittedName>
        <fullName evidence="4">JmjC-domain-containing protein</fullName>
    </submittedName>
</protein>
<dbReference type="PROSITE" id="PS51184">
    <property type="entry name" value="JMJC"/>
    <property type="match status" value="1"/>
</dbReference>
<dbReference type="HOGENOM" id="CLU_001442_6_0_1"/>
<dbReference type="InterPro" id="IPR003349">
    <property type="entry name" value="JmjN"/>
</dbReference>
<evidence type="ECO:0000256" key="1">
    <source>
        <dbReference type="SAM" id="MobiDB-lite"/>
    </source>
</evidence>
<dbReference type="RefSeq" id="XP_013241105.1">
    <property type="nucleotide sequence ID" value="XM_013385651.1"/>
</dbReference>
<dbReference type="SMART" id="SM00558">
    <property type="entry name" value="JmjC"/>
    <property type="match status" value="1"/>
</dbReference>
<dbReference type="Proteomes" id="UP000027361">
    <property type="component" value="Unassembled WGS sequence"/>
</dbReference>
<dbReference type="GO" id="GO:0005634">
    <property type="term" value="C:nucleus"/>
    <property type="evidence" value="ECO:0007669"/>
    <property type="project" value="TreeGrafter"/>
</dbReference>
<dbReference type="Pfam" id="PF02375">
    <property type="entry name" value="JmjN"/>
    <property type="match status" value="1"/>
</dbReference>
<proteinExistence type="predicted"/>
<feature type="non-terminal residue" evidence="4">
    <location>
        <position position="371"/>
    </location>
</feature>
<dbReference type="PROSITE" id="PS51183">
    <property type="entry name" value="JMJN"/>
    <property type="match status" value="1"/>
</dbReference>
<dbReference type="GO" id="GO:0000785">
    <property type="term" value="C:chromatin"/>
    <property type="evidence" value="ECO:0007669"/>
    <property type="project" value="TreeGrafter"/>
</dbReference>
<keyword evidence="5" id="KW-1185">Reference proteome</keyword>
<dbReference type="GO" id="GO:0010468">
    <property type="term" value="P:regulation of gene expression"/>
    <property type="evidence" value="ECO:0007669"/>
    <property type="project" value="TreeGrafter"/>
</dbReference>
<dbReference type="SMART" id="SM00545">
    <property type="entry name" value="JmjN"/>
    <property type="match status" value="1"/>
</dbReference>
<dbReference type="Pfam" id="PF02373">
    <property type="entry name" value="JmjC"/>
    <property type="match status" value="1"/>
</dbReference>
<dbReference type="OMA" id="RASICKC"/>
<feature type="region of interest" description="Disordered" evidence="1">
    <location>
        <begin position="98"/>
        <end position="141"/>
    </location>
</feature>
<organism evidence="4 5">
    <name type="scientific">Tilletiaria anomala (strain ATCC 24038 / CBS 436.72 / UBC 951)</name>
    <dbReference type="NCBI Taxonomy" id="1037660"/>
    <lineage>
        <taxon>Eukaryota</taxon>
        <taxon>Fungi</taxon>
        <taxon>Dikarya</taxon>
        <taxon>Basidiomycota</taxon>
        <taxon>Ustilaginomycotina</taxon>
        <taxon>Exobasidiomycetes</taxon>
        <taxon>Georgefischeriales</taxon>
        <taxon>Tilletiariaceae</taxon>
        <taxon>Tilletiaria</taxon>
    </lineage>
</organism>
<dbReference type="GO" id="GO:0032454">
    <property type="term" value="F:histone H3K9 demethylase activity"/>
    <property type="evidence" value="ECO:0007669"/>
    <property type="project" value="TreeGrafter"/>
</dbReference>
<feature type="domain" description="JmjC" evidence="3">
    <location>
        <begin position="188"/>
        <end position="352"/>
    </location>
</feature>
<reference evidence="4 5" key="1">
    <citation type="submission" date="2014-05" db="EMBL/GenBank/DDBJ databases">
        <title>Draft genome sequence of a rare smut relative, Tilletiaria anomala UBC 951.</title>
        <authorList>
            <consortium name="DOE Joint Genome Institute"/>
            <person name="Toome M."/>
            <person name="Kuo A."/>
            <person name="Henrissat B."/>
            <person name="Lipzen A."/>
            <person name="Tritt A."/>
            <person name="Yoshinaga Y."/>
            <person name="Zane M."/>
            <person name="Barry K."/>
            <person name="Grigoriev I.V."/>
            <person name="Spatafora J.W."/>
            <person name="Aimea M.C."/>
        </authorList>
    </citation>
    <scope>NUCLEOTIDE SEQUENCE [LARGE SCALE GENOMIC DNA]</scope>
    <source>
        <strain evidence="4 5">UBC 951</strain>
    </source>
</reference>
<accession>A0A066VDR5</accession>
<name>A0A066VDR5_TILAU</name>
<dbReference type="GeneID" id="25262054"/>
<dbReference type="EMBL" id="JMSN01000102">
    <property type="protein sequence ID" value="KDN39626.1"/>
    <property type="molecule type" value="Genomic_DNA"/>
</dbReference>
<dbReference type="AlphaFoldDB" id="A0A066VDR5"/>
<dbReference type="SUPFAM" id="SSF51197">
    <property type="entry name" value="Clavaminate synthase-like"/>
    <property type="match status" value="1"/>
</dbReference>
<dbReference type="InterPro" id="IPR003347">
    <property type="entry name" value="JmjC_dom"/>
</dbReference>
<dbReference type="Gene3D" id="2.60.120.650">
    <property type="entry name" value="Cupin"/>
    <property type="match status" value="1"/>
</dbReference>
<dbReference type="PANTHER" id="PTHR10694:SF7">
    <property type="entry name" value="[HISTONE H3]-TRIMETHYL-L-LYSINE(9) DEMETHYLASE"/>
    <property type="match status" value="1"/>
</dbReference>
<dbReference type="InParanoid" id="A0A066VDR5"/>
<feature type="compositionally biased region" description="Basic and acidic residues" evidence="1">
    <location>
        <begin position="118"/>
        <end position="141"/>
    </location>
</feature>
<evidence type="ECO:0000313" key="4">
    <source>
        <dbReference type="EMBL" id="KDN39626.1"/>
    </source>
</evidence>
<dbReference type="OrthoDB" id="9547406at2759"/>
<gene>
    <name evidence="4" type="ORF">K437DRAFT_208076</name>
</gene>
<dbReference type="STRING" id="1037660.A0A066VDR5"/>
<dbReference type="PANTHER" id="PTHR10694">
    <property type="entry name" value="LYSINE-SPECIFIC DEMETHYLASE"/>
    <property type="match status" value="1"/>
</dbReference>
<comment type="caution">
    <text evidence="4">The sequence shown here is derived from an EMBL/GenBank/DDBJ whole genome shotgun (WGS) entry which is preliminary data.</text>
</comment>
<feature type="domain" description="JmjN" evidence="2">
    <location>
        <begin position="4"/>
        <end position="45"/>
    </location>
</feature>
<evidence type="ECO:0000259" key="3">
    <source>
        <dbReference type="PROSITE" id="PS51184"/>
    </source>
</evidence>
<feature type="non-terminal residue" evidence="4">
    <location>
        <position position="1"/>
    </location>
</feature>
<dbReference type="GO" id="GO:0051864">
    <property type="term" value="F:histone H3K36 demethylase activity"/>
    <property type="evidence" value="ECO:0007669"/>
    <property type="project" value="TreeGrafter"/>
</dbReference>
<sequence>EDGIPVFVPTMEQFVDFYAYMSAIDAWGMRSGIVKVIPPKEWVEALPSIRQSDIVAASDAAVAVASLEAVRIRSAIEQNFTMAGSGVWRQTNVVKPAKVGSSEWRKGQEQSLPRRYHGRQDAERQDQDAMKEDDNEGEHVDGTAGLVVPIAKDWTPEICRQIEGEYWRGLNGGAAPMYGADQEGTLFTPRTKSWNVGSLDNILTRLRLKGRLPGVTTPYLYLGMWRATFAWHVEDMDLYSINYIHFGAPKQWYAIRQFDRQRFENVMKAAFPQDSGRCSQFMRHKSYLASPTYLRERGIEPLRLVHHAQEFVITYPFGYHSGYNLGFNCAESVNFALEPWLDIGRKANYCHCVDYSVRVNVDALIEESNEM</sequence>
<evidence type="ECO:0000313" key="5">
    <source>
        <dbReference type="Proteomes" id="UP000027361"/>
    </source>
</evidence>
<evidence type="ECO:0000259" key="2">
    <source>
        <dbReference type="PROSITE" id="PS51183"/>
    </source>
</evidence>